<evidence type="ECO:0000313" key="1">
    <source>
        <dbReference type="EMBL" id="WXB19416.1"/>
    </source>
</evidence>
<organism evidence="1 2">
    <name type="scientific">Pendulispora albinea</name>
    <dbReference type="NCBI Taxonomy" id="2741071"/>
    <lineage>
        <taxon>Bacteria</taxon>
        <taxon>Pseudomonadati</taxon>
        <taxon>Myxococcota</taxon>
        <taxon>Myxococcia</taxon>
        <taxon>Myxococcales</taxon>
        <taxon>Sorangiineae</taxon>
        <taxon>Pendulisporaceae</taxon>
        <taxon>Pendulispora</taxon>
    </lineage>
</organism>
<evidence type="ECO:0000313" key="2">
    <source>
        <dbReference type="Proteomes" id="UP001370348"/>
    </source>
</evidence>
<gene>
    <name evidence="1" type="ORF">LZC94_19565</name>
</gene>
<reference evidence="1 2" key="1">
    <citation type="submission" date="2021-12" db="EMBL/GenBank/DDBJ databases">
        <title>Discovery of the Pendulisporaceae a myxobacterial family with distinct sporulation behavior and unique specialized metabolism.</title>
        <authorList>
            <person name="Garcia R."/>
            <person name="Popoff A."/>
            <person name="Bader C.D."/>
            <person name="Loehr J."/>
            <person name="Walesch S."/>
            <person name="Walt C."/>
            <person name="Boldt J."/>
            <person name="Bunk B."/>
            <person name="Haeckl F.J.F.P.J."/>
            <person name="Gunesch A.P."/>
            <person name="Birkelbach J."/>
            <person name="Nuebel U."/>
            <person name="Pietschmann T."/>
            <person name="Bach T."/>
            <person name="Mueller R."/>
        </authorList>
    </citation>
    <scope>NUCLEOTIDE SEQUENCE [LARGE SCALE GENOMIC DNA]</scope>
    <source>
        <strain evidence="1 2">MSr11954</strain>
    </source>
</reference>
<name>A0ABZ2MA73_9BACT</name>
<proteinExistence type="predicted"/>
<dbReference type="Proteomes" id="UP001370348">
    <property type="component" value="Chromosome"/>
</dbReference>
<protein>
    <submittedName>
        <fullName evidence="1">Uncharacterized protein</fullName>
    </submittedName>
</protein>
<dbReference type="RefSeq" id="WP_394829033.1">
    <property type="nucleotide sequence ID" value="NZ_CP089984.1"/>
</dbReference>
<keyword evidence="2" id="KW-1185">Reference proteome</keyword>
<accession>A0ABZ2MA73</accession>
<sequence length="120" mass="13872">MSRWDLSDNPLSHIIYNSFDTAGALADEPARDLIAIYDALTGAELGETLPRPTKDPRQLLRGFERELNHVLREAVQARRLTVERYEVPWPFPELDDEPPSKREYPKNDIEPVFADYPFSM</sequence>
<dbReference type="EMBL" id="CP089984">
    <property type="protein sequence ID" value="WXB19416.1"/>
    <property type="molecule type" value="Genomic_DNA"/>
</dbReference>